<feature type="compositionally biased region" description="Polar residues" evidence="1">
    <location>
        <begin position="187"/>
        <end position="199"/>
    </location>
</feature>
<accession>A0A183H7N4</accession>
<feature type="compositionally biased region" description="Basic and acidic residues" evidence="1">
    <location>
        <begin position="177"/>
        <end position="186"/>
    </location>
</feature>
<evidence type="ECO:0000256" key="1">
    <source>
        <dbReference type="SAM" id="MobiDB-lite"/>
    </source>
</evidence>
<dbReference type="AlphaFoldDB" id="A0A183H7N4"/>
<proteinExistence type="predicted"/>
<evidence type="ECO:0000313" key="4">
    <source>
        <dbReference type="Proteomes" id="UP000267606"/>
    </source>
</evidence>
<feature type="transmembrane region" description="Helical" evidence="2">
    <location>
        <begin position="101"/>
        <end position="124"/>
    </location>
</feature>
<feature type="compositionally biased region" description="Polar residues" evidence="1">
    <location>
        <begin position="136"/>
        <end position="154"/>
    </location>
</feature>
<evidence type="ECO:0000313" key="5">
    <source>
        <dbReference type="WBParaSite" id="OFLC_0000349501-mRNA-1"/>
    </source>
</evidence>
<feature type="region of interest" description="Disordered" evidence="1">
    <location>
        <begin position="132"/>
        <end position="154"/>
    </location>
</feature>
<sequence>MLLNKWREGRRTLLEQIVPTQLSLQESEECISKQAYYDIENNYVAVISMDIKCDELLVDAFEKAIISPENLEIQIINNPQDYENILHGEVHKTKDGIKWPVIISLTVVGVIVCASMGICCYLAFRRNSRMRRQKQDSLSKQQTAGRNINELSGESNSIKSSSAVSYLQIYLSAKKTLPDAKYESSRKNIGSTNFSRKKK</sequence>
<feature type="region of interest" description="Disordered" evidence="1">
    <location>
        <begin position="177"/>
        <end position="199"/>
    </location>
</feature>
<dbReference type="WBParaSite" id="OFLC_0000349501-mRNA-1">
    <property type="protein sequence ID" value="OFLC_0000349501-mRNA-1"/>
    <property type="gene ID" value="OFLC_0000349501"/>
</dbReference>
<keyword evidence="2" id="KW-0472">Membrane</keyword>
<evidence type="ECO:0000313" key="3">
    <source>
        <dbReference type="EMBL" id="VDO36721.1"/>
    </source>
</evidence>
<keyword evidence="4" id="KW-1185">Reference proteome</keyword>
<keyword evidence="2" id="KW-1133">Transmembrane helix</keyword>
<keyword evidence="2" id="KW-0812">Transmembrane</keyword>
<dbReference type="EMBL" id="UZAJ01002345">
    <property type="protein sequence ID" value="VDO36721.1"/>
    <property type="molecule type" value="Genomic_DNA"/>
</dbReference>
<reference evidence="3 4" key="2">
    <citation type="submission" date="2018-11" db="EMBL/GenBank/DDBJ databases">
        <authorList>
            <consortium name="Pathogen Informatics"/>
        </authorList>
    </citation>
    <scope>NUCLEOTIDE SEQUENCE [LARGE SCALE GENOMIC DNA]</scope>
</reference>
<protein>
    <submittedName>
        <fullName evidence="5">DUF4247 domain-containing protein</fullName>
    </submittedName>
</protein>
<dbReference type="Proteomes" id="UP000267606">
    <property type="component" value="Unassembled WGS sequence"/>
</dbReference>
<gene>
    <name evidence="3" type="ORF">OFLC_LOCUS3496</name>
</gene>
<organism evidence="5">
    <name type="scientific">Onchocerca flexuosa</name>
    <dbReference type="NCBI Taxonomy" id="387005"/>
    <lineage>
        <taxon>Eukaryota</taxon>
        <taxon>Metazoa</taxon>
        <taxon>Ecdysozoa</taxon>
        <taxon>Nematoda</taxon>
        <taxon>Chromadorea</taxon>
        <taxon>Rhabditida</taxon>
        <taxon>Spirurina</taxon>
        <taxon>Spiruromorpha</taxon>
        <taxon>Filarioidea</taxon>
        <taxon>Onchocercidae</taxon>
        <taxon>Onchocerca</taxon>
    </lineage>
</organism>
<name>A0A183H7N4_9BILA</name>
<evidence type="ECO:0000256" key="2">
    <source>
        <dbReference type="SAM" id="Phobius"/>
    </source>
</evidence>
<reference evidence="5" key="1">
    <citation type="submission" date="2016-06" db="UniProtKB">
        <authorList>
            <consortium name="WormBaseParasite"/>
        </authorList>
    </citation>
    <scope>IDENTIFICATION</scope>
</reference>